<evidence type="ECO:0000256" key="5">
    <source>
        <dbReference type="SAM" id="Coils"/>
    </source>
</evidence>
<evidence type="ECO:0000256" key="3">
    <source>
        <dbReference type="ARBA" id="ARBA00023128"/>
    </source>
</evidence>
<dbReference type="PANTHER" id="PTHR23354">
    <property type="entry name" value="NUCLEOLAR PROTEIN 7/ESTROGEN RECEPTOR COACTIVATOR-RELATED"/>
    <property type="match status" value="1"/>
</dbReference>
<dbReference type="eggNOG" id="KOG4636">
    <property type="taxonomic scope" value="Eukaryota"/>
</dbReference>
<reference evidence="8" key="1">
    <citation type="submission" date="2013-12" db="EMBL/GenBank/DDBJ databases">
        <authorList>
            <person name="Omoto C.K."/>
            <person name="Sibley D."/>
            <person name="Venepally P."/>
            <person name="Hadjithomas M."/>
            <person name="Karamycheva S."/>
            <person name="Brunk B."/>
            <person name="Roos D."/>
            <person name="Caler E."/>
            <person name="Lorenzi H."/>
        </authorList>
    </citation>
    <scope>NUCLEOTIDE SEQUENCE</scope>
</reference>
<dbReference type="OrthoDB" id="289228at2759"/>
<comment type="subcellular location">
    <subcellularLocation>
        <location evidence="1">Mitochondrion</location>
    </subcellularLocation>
</comment>
<feature type="region of interest" description="Disordered" evidence="6">
    <location>
        <begin position="30"/>
        <end position="49"/>
    </location>
</feature>
<dbReference type="AlphaFoldDB" id="A0A023BCN3"/>
<dbReference type="PANTHER" id="PTHR23354:SF62">
    <property type="entry name" value="MUSTARD, ISOFORM V"/>
    <property type="match status" value="1"/>
</dbReference>
<evidence type="ECO:0000256" key="6">
    <source>
        <dbReference type="SAM" id="MobiDB-lite"/>
    </source>
</evidence>
<dbReference type="InterPro" id="IPR006571">
    <property type="entry name" value="TLDc_dom"/>
</dbReference>
<dbReference type="EMBL" id="AFNH02000087">
    <property type="protein sequence ID" value="EZG85434.1"/>
    <property type="molecule type" value="Genomic_DNA"/>
</dbReference>
<feature type="coiled-coil region" evidence="5">
    <location>
        <begin position="341"/>
        <end position="368"/>
    </location>
</feature>
<keyword evidence="3" id="KW-0496">Mitochondrion</keyword>
<keyword evidence="5" id="KW-0175">Coiled coil</keyword>
<comment type="similarity">
    <text evidence="2">Belongs to the OXR1 family.</text>
</comment>
<evidence type="ECO:0000313" key="8">
    <source>
        <dbReference type="EMBL" id="EZG85434.1"/>
    </source>
</evidence>
<gene>
    <name evidence="8" type="ORF">GNI_011790</name>
</gene>
<evidence type="ECO:0000256" key="4">
    <source>
        <dbReference type="ARBA" id="ARBA00040604"/>
    </source>
</evidence>
<evidence type="ECO:0000259" key="7">
    <source>
        <dbReference type="PROSITE" id="PS51886"/>
    </source>
</evidence>
<dbReference type="Proteomes" id="UP000019763">
    <property type="component" value="Unassembled WGS sequence"/>
</dbReference>
<dbReference type="GeneID" id="22910694"/>
<keyword evidence="9" id="KW-1185">Reference proteome</keyword>
<feature type="domain" description="TLDc" evidence="7">
    <location>
        <begin position="151"/>
        <end position="337"/>
    </location>
</feature>
<name>A0A023BCN3_GRENI</name>
<dbReference type="RefSeq" id="XP_011128830.1">
    <property type="nucleotide sequence ID" value="XM_011130528.1"/>
</dbReference>
<sequence>MGQALCGRDEAVDTCRSSGALAQVPLSTTTTNATATATPSRPTAAPSGASTVTVTLESGKTVALNGLDTMLALRQNAANTQELMQAVRTIYDDQDTHVFANAGDWSFLPDDLDAVCKLLANLNGFNLDSQVKNRAFPKTPTHRADEPPASQVVSDNQFFLICKGSHAANACTLEAPQLLFSLHQQGESWGRFITCVADYPGPCFLLITLKNEQRVIGAFVKNGLVENGSKYFGTAESYLFGIDTAKGPGNQEALIIRKPTNYESNFVMLNRSSQYMPKGLGFGGDEKDFRILVHADLCTVSTTIACRTYESGSLFGSADTNYTREAKIDNLEVWGFGGAAARQEQAYKQNLQEDLKAERRKVDVARMMGDDTAGMFKKVNPNMGDRAGEVEAIVAEYKEGKKKAPGAS</sequence>
<organism evidence="8 9">
    <name type="scientific">Gregarina niphandrodes</name>
    <name type="common">Septate eugregarine</name>
    <dbReference type="NCBI Taxonomy" id="110365"/>
    <lineage>
        <taxon>Eukaryota</taxon>
        <taxon>Sar</taxon>
        <taxon>Alveolata</taxon>
        <taxon>Apicomplexa</taxon>
        <taxon>Conoidasida</taxon>
        <taxon>Gregarinasina</taxon>
        <taxon>Eugregarinorida</taxon>
        <taxon>Gregarinidae</taxon>
        <taxon>Gregarina</taxon>
    </lineage>
</organism>
<proteinExistence type="inferred from homology"/>
<accession>A0A023BCN3</accession>
<dbReference type="Pfam" id="PF07534">
    <property type="entry name" value="TLD"/>
    <property type="match status" value="1"/>
</dbReference>
<comment type="caution">
    <text evidence="8">The sequence shown here is derived from an EMBL/GenBank/DDBJ whole genome shotgun (WGS) entry which is preliminary data.</text>
</comment>
<evidence type="ECO:0000313" key="9">
    <source>
        <dbReference type="Proteomes" id="UP000019763"/>
    </source>
</evidence>
<dbReference type="SMART" id="SM00584">
    <property type="entry name" value="TLDc"/>
    <property type="match status" value="1"/>
</dbReference>
<dbReference type="VEuPathDB" id="CryptoDB:GNI_011790"/>
<protein>
    <recommendedName>
        <fullName evidence="4">Oxidation resistance protein 1</fullName>
    </recommendedName>
</protein>
<evidence type="ECO:0000256" key="1">
    <source>
        <dbReference type="ARBA" id="ARBA00004173"/>
    </source>
</evidence>
<evidence type="ECO:0000256" key="2">
    <source>
        <dbReference type="ARBA" id="ARBA00009540"/>
    </source>
</evidence>
<dbReference type="GO" id="GO:0005739">
    <property type="term" value="C:mitochondrion"/>
    <property type="evidence" value="ECO:0007669"/>
    <property type="project" value="UniProtKB-SubCell"/>
</dbReference>
<dbReference type="PROSITE" id="PS51886">
    <property type="entry name" value="TLDC"/>
    <property type="match status" value="1"/>
</dbReference>